<protein>
    <submittedName>
        <fullName evidence="2">Uncharacterized protein</fullName>
    </submittedName>
</protein>
<dbReference type="AlphaFoldDB" id="A0A1X0NZW2"/>
<dbReference type="Proteomes" id="UP000192257">
    <property type="component" value="Unassembled WGS sequence"/>
</dbReference>
<evidence type="ECO:0000256" key="1">
    <source>
        <dbReference type="SAM" id="MobiDB-lite"/>
    </source>
</evidence>
<dbReference type="GeneID" id="39984713"/>
<dbReference type="RefSeq" id="XP_028883756.1">
    <property type="nucleotide sequence ID" value="XM_029024933.1"/>
</dbReference>
<dbReference type="OrthoDB" id="248743at2759"/>
<dbReference type="VEuPathDB" id="TriTrypDB:TM35_000112240"/>
<proteinExistence type="predicted"/>
<accession>A0A1X0NZW2</accession>
<evidence type="ECO:0000313" key="2">
    <source>
        <dbReference type="EMBL" id="ORC89690.1"/>
    </source>
</evidence>
<gene>
    <name evidence="2" type="ORF">TM35_000112240</name>
</gene>
<comment type="caution">
    <text evidence="2">The sequence shown here is derived from an EMBL/GenBank/DDBJ whole genome shotgun (WGS) entry which is preliminary data.</text>
</comment>
<reference evidence="2 3" key="1">
    <citation type="submission" date="2017-03" db="EMBL/GenBank/DDBJ databases">
        <title>An alternative strategy for trypanosome survival in the mammalian bloodstream revealed through genome and transcriptome analysis of the ubiquitous bovine parasite Trypanosoma (Megatrypanum) theileri.</title>
        <authorList>
            <person name="Kelly S."/>
            <person name="Ivens A."/>
            <person name="Mott A."/>
            <person name="O'Neill E."/>
            <person name="Emms D."/>
            <person name="Macleod O."/>
            <person name="Voorheis P."/>
            <person name="Matthews J."/>
            <person name="Matthews K."/>
            <person name="Carrington M."/>
        </authorList>
    </citation>
    <scope>NUCLEOTIDE SEQUENCE [LARGE SCALE GENOMIC DNA]</scope>
    <source>
        <strain evidence="2">Edinburgh</strain>
    </source>
</reference>
<feature type="compositionally biased region" description="Low complexity" evidence="1">
    <location>
        <begin position="23"/>
        <end position="49"/>
    </location>
</feature>
<organism evidence="2 3">
    <name type="scientific">Trypanosoma theileri</name>
    <dbReference type="NCBI Taxonomy" id="67003"/>
    <lineage>
        <taxon>Eukaryota</taxon>
        <taxon>Discoba</taxon>
        <taxon>Euglenozoa</taxon>
        <taxon>Kinetoplastea</taxon>
        <taxon>Metakinetoplastina</taxon>
        <taxon>Trypanosomatida</taxon>
        <taxon>Trypanosomatidae</taxon>
        <taxon>Trypanosoma</taxon>
    </lineage>
</organism>
<sequence>MIMNGNNYGAYPTQDDYHQYQLDNKQYEQQQYQQQQPPQQQQQQQTPHQSLRQERLSRGGLNIFSWNTDMPSAPAPRMTRERNTEELLRLRPTDAAVQRDREVREKFEGNTHSRFLCFSEDAPRGAGAVVQHGRRRSAPHPDGGIAGFAGMGLGNGDRVARRE</sequence>
<feature type="compositionally biased region" description="Gly residues" evidence="1">
    <location>
        <begin position="144"/>
        <end position="155"/>
    </location>
</feature>
<name>A0A1X0NZW2_9TRYP</name>
<evidence type="ECO:0000313" key="3">
    <source>
        <dbReference type="Proteomes" id="UP000192257"/>
    </source>
</evidence>
<dbReference type="EMBL" id="NBCO01000011">
    <property type="protein sequence ID" value="ORC89690.1"/>
    <property type="molecule type" value="Genomic_DNA"/>
</dbReference>
<feature type="region of interest" description="Disordered" evidence="1">
    <location>
        <begin position="23"/>
        <end position="82"/>
    </location>
</feature>
<feature type="region of interest" description="Disordered" evidence="1">
    <location>
        <begin position="133"/>
        <end position="163"/>
    </location>
</feature>
<keyword evidence="3" id="KW-1185">Reference proteome</keyword>